<evidence type="ECO:0000313" key="2">
    <source>
        <dbReference type="Proteomes" id="UP001320706"/>
    </source>
</evidence>
<comment type="caution">
    <text evidence="1">The sequence shown here is derived from an EMBL/GenBank/DDBJ whole genome shotgun (WGS) entry which is preliminary data.</text>
</comment>
<proteinExistence type="predicted"/>
<dbReference type="EMBL" id="JAMKPW020000009">
    <property type="protein sequence ID" value="KAK8215087.1"/>
    <property type="molecule type" value="Genomic_DNA"/>
</dbReference>
<dbReference type="Proteomes" id="UP001320706">
    <property type="component" value="Unassembled WGS sequence"/>
</dbReference>
<accession>A0ACC3SHW0</accession>
<reference evidence="1" key="1">
    <citation type="submission" date="2024-02" db="EMBL/GenBank/DDBJ databases">
        <title>Metagenome Assembled Genome of Zalaria obscura JY119.</title>
        <authorList>
            <person name="Vighnesh L."/>
            <person name="Jagadeeshwari U."/>
            <person name="Venkata Ramana C."/>
            <person name="Sasikala C."/>
        </authorList>
    </citation>
    <scope>NUCLEOTIDE SEQUENCE</scope>
    <source>
        <strain evidence="1">JY119</strain>
    </source>
</reference>
<gene>
    <name evidence="1" type="primary">RSM25</name>
    <name evidence="1" type="ORF">M8818_002097</name>
</gene>
<evidence type="ECO:0000313" key="1">
    <source>
        <dbReference type="EMBL" id="KAK8215087.1"/>
    </source>
</evidence>
<protein>
    <submittedName>
        <fullName evidence="1">Mitochondrial ribosomal small subunit component</fullName>
    </submittedName>
</protein>
<name>A0ACC3SHW0_9PEZI</name>
<organism evidence="1 2">
    <name type="scientific">Zalaria obscura</name>
    <dbReference type="NCBI Taxonomy" id="2024903"/>
    <lineage>
        <taxon>Eukaryota</taxon>
        <taxon>Fungi</taxon>
        <taxon>Dikarya</taxon>
        <taxon>Ascomycota</taxon>
        <taxon>Pezizomycotina</taxon>
        <taxon>Dothideomycetes</taxon>
        <taxon>Dothideomycetidae</taxon>
        <taxon>Dothideales</taxon>
        <taxon>Zalariaceae</taxon>
        <taxon>Zalaria</taxon>
    </lineage>
</organism>
<keyword evidence="2" id="KW-1185">Reference proteome</keyword>
<sequence>MGRYNFAAQRVHQAATRLLEVGRIKAPPPWYNVIGTLPPSERLVRPALGRPNKRKKASRLFQPLQIKYPEDQLREEFYGDHPWELARPRVVLENDGKDYQRYDWSKIEQPGKQLDGESVVQRQQYLMEHGLHPGYPLDKAAAYDQARKEFYEIRHFEDVERRVAKEEALATGAYFGKGPLEIGMELEDKKYEEWKAWAIKESAQLRQASGAAYSGTDNPDAMLLDDGATQAGLDELEPSVPRSKAGQTALGGAVMHP</sequence>